<dbReference type="VEuPathDB" id="GiardiaDB:GMRT_11655"/>
<proteinExistence type="predicted"/>
<dbReference type="InterPro" id="IPR027417">
    <property type="entry name" value="P-loop_NTPase"/>
</dbReference>
<dbReference type="FunFam" id="3.40.50.300:FF:001436">
    <property type="entry name" value="Developmentally-regulated GTP-binding protein"/>
    <property type="match status" value="1"/>
</dbReference>
<organism evidence="6 7">
    <name type="scientific">Giardia muris</name>
    <dbReference type="NCBI Taxonomy" id="5742"/>
    <lineage>
        <taxon>Eukaryota</taxon>
        <taxon>Metamonada</taxon>
        <taxon>Diplomonadida</taxon>
        <taxon>Hexamitidae</taxon>
        <taxon>Giardiinae</taxon>
        <taxon>Giardia</taxon>
    </lineage>
</organism>
<dbReference type="Pfam" id="PF16897">
    <property type="entry name" value="MMR_HSR1_Xtn"/>
    <property type="match status" value="1"/>
</dbReference>
<name>A0A4Z1TAL0_GIAMU</name>
<dbReference type="Gene3D" id="3.10.20.30">
    <property type="match status" value="1"/>
</dbReference>
<keyword evidence="2" id="KW-0342">GTP-binding</keyword>
<dbReference type="InterPro" id="IPR005225">
    <property type="entry name" value="Small_GTP-bd"/>
</dbReference>
<dbReference type="Proteomes" id="UP000315496">
    <property type="component" value="Chromosome 1"/>
</dbReference>
<evidence type="ECO:0000259" key="4">
    <source>
        <dbReference type="PROSITE" id="PS51710"/>
    </source>
</evidence>
<dbReference type="InterPro" id="IPR031167">
    <property type="entry name" value="G_OBG"/>
</dbReference>
<comment type="caution">
    <text evidence="6">The sequence shown here is derived from an EMBL/GenBank/DDBJ whole genome shotgun (WGS) entry which is preliminary data.</text>
</comment>
<dbReference type="NCBIfam" id="TIGR00231">
    <property type="entry name" value="small_GTP"/>
    <property type="match status" value="1"/>
</dbReference>
<evidence type="ECO:0000256" key="3">
    <source>
        <dbReference type="SAM" id="Coils"/>
    </source>
</evidence>
<dbReference type="FunFam" id="3.10.20.30:FF:000003">
    <property type="entry name" value="Developmentally-regulated GTP-binding protein 1"/>
    <property type="match status" value="1"/>
</dbReference>
<dbReference type="PROSITE" id="PS51880">
    <property type="entry name" value="TGS"/>
    <property type="match status" value="1"/>
</dbReference>
<dbReference type="SUPFAM" id="SSF81271">
    <property type="entry name" value="TGS-like"/>
    <property type="match status" value="1"/>
</dbReference>
<dbReference type="InterPro" id="IPR031662">
    <property type="entry name" value="GTP-binding_2"/>
</dbReference>
<dbReference type="InterPro" id="IPR004095">
    <property type="entry name" value="TGS"/>
</dbReference>
<dbReference type="GO" id="GO:0005525">
    <property type="term" value="F:GTP binding"/>
    <property type="evidence" value="ECO:0007669"/>
    <property type="project" value="UniProtKB-KW"/>
</dbReference>
<reference evidence="6 7" key="1">
    <citation type="submission" date="2019-05" db="EMBL/GenBank/DDBJ databases">
        <title>The compact genome of Giardia muris reveals important steps in the evolution of intestinal protozoan parasites.</title>
        <authorList>
            <person name="Xu F."/>
            <person name="Jimenez-Gonzalez A."/>
            <person name="Einarsson E."/>
            <person name="Astvaldsson A."/>
            <person name="Peirasmaki D."/>
            <person name="Eckmann L."/>
            <person name="Andersson J.O."/>
            <person name="Svard S.G."/>
            <person name="Jerlstrom-Hultqvist J."/>
        </authorList>
    </citation>
    <scope>NUCLEOTIDE SEQUENCE [LARGE SCALE GENOMIC DNA]</scope>
    <source>
        <strain evidence="6 7">Roberts-Thomson</strain>
    </source>
</reference>
<sequence>MGIVEQIAEVKAEMARTQKNKATEHHLGRLKAKLARLESQLIAEAAKGSGGKGVGFDVCKQGSSRIALIGFPSVGKSSFLSRYTTSESASAAYEFTTLTCVPGIMELHGAAIQVLDLPGIIEGAATGLGKGRQVIATARTADLVLMMLDACRAERERVLLTRELETMGIRLNKERPDIEIIKCEQGGIKFSSTLPLTHLDAATIKATLVEYKIHNCNVLFRCDATIDDFIDSIEGNRVYMPCIFVINKIDMISIPAAEHYALLPYTAIISVEQDLNVEYLKALIWKHLRLVRVYTRKRGEPADLDPQDAIFMKDGDTVYALCGHIHKELQEKFSYALVWGRSVQHCPQRVGRDHRLADEDVVQIITRR</sequence>
<dbReference type="PANTHER" id="PTHR43127">
    <property type="entry name" value="DEVELOPMENTALLY-REGULATED GTP-BINDING PROTEIN 2"/>
    <property type="match status" value="1"/>
</dbReference>
<dbReference type="InterPro" id="IPR006073">
    <property type="entry name" value="GTP-bd"/>
</dbReference>
<protein>
    <submittedName>
        <fullName evidence="6">Developmentally regulated GTP-binding protein 1</fullName>
    </submittedName>
</protein>
<dbReference type="AlphaFoldDB" id="A0A4Z1TAL0"/>
<feature type="coiled-coil region" evidence="3">
    <location>
        <begin position="20"/>
        <end position="47"/>
    </location>
</feature>
<dbReference type="InterPro" id="IPR012676">
    <property type="entry name" value="TGS-like"/>
</dbReference>
<evidence type="ECO:0000259" key="5">
    <source>
        <dbReference type="PROSITE" id="PS51880"/>
    </source>
</evidence>
<keyword evidence="1" id="KW-0547">Nucleotide-binding</keyword>
<keyword evidence="3" id="KW-0175">Coiled coil</keyword>
<evidence type="ECO:0000256" key="1">
    <source>
        <dbReference type="ARBA" id="ARBA00022741"/>
    </source>
</evidence>
<feature type="domain" description="TGS" evidence="5">
    <location>
        <begin position="289"/>
        <end position="366"/>
    </location>
</feature>
<dbReference type="InterPro" id="IPR006074">
    <property type="entry name" value="GTP1-OBG_CS"/>
</dbReference>
<accession>A0A4Z1TAL0</accession>
<evidence type="ECO:0000256" key="2">
    <source>
        <dbReference type="ARBA" id="ARBA00023134"/>
    </source>
</evidence>
<evidence type="ECO:0000313" key="6">
    <source>
        <dbReference type="EMBL" id="TNJ29551.1"/>
    </source>
</evidence>
<dbReference type="EMBL" id="VDLU01000001">
    <property type="protein sequence ID" value="TNJ29551.1"/>
    <property type="molecule type" value="Genomic_DNA"/>
</dbReference>
<dbReference type="Pfam" id="PF01926">
    <property type="entry name" value="MMR_HSR1"/>
    <property type="match status" value="1"/>
</dbReference>
<evidence type="ECO:0000313" key="7">
    <source>
        <dbReference type="Proteomes" id="UP000315496"/>
    </source>
</evidence>
<dbReference type="CDD" id="cd01896">
    <property type="entry name" value="DRG"/>
    <property type="match status" value="1"/>
</dbReference>
<dbReference type="InterPro" id="IPR045001">
    <property type="entry name" value="DRG"/>
</dbReference>
<dbReference type="GO" id="GO:0003924">
    <property type="term" value="F:GTPase activity"/>
    <property type="evidence" value="ECO:0007669"/>
    <property type="project" value="InterPro"/>
</dbReference>
<gene>
    <name evidence="6" type="ORF">GMRT_11655</name>
</gene>
<dbReference type="InterPro" id="IPR012675">
    <property type="entry name" value="Beta-grasp_dom_sf"/>
</dbReference>
<dbReference type="PROSITE" id="PS51710">
    <property type="entry name" value="G_OBG"/>
    <property type="match status" value="1"/>
</dbReference>
<dbReference type="PRINTS" id="PR00326">
    <property type="entry name" value="GTP1OBG"/>
</dbReference>
<dbReference type="PROSITE" id="PS00905">
    <property type="entry name" value="GTP1_OBG"/>
    <property type="match status" value="1"/>
</dbReference>
<dbReference type="Gene3D" id="6.10.140.1070">
    <property type="match status" value="2"/>
</dbReference>
<dbReference type="Pfam" id="PF02824">
    <property type="entry name" value="TGS"/>
    <property type="match status" value="1"/>
</dbReference>
<dbReference type="OrthoDB" id="603at2759"/>
<dbReference type="SUPFAM" id="SSF52540">
    <property type="entry name" value="P-loop containing nucleoside triphosphate hydrolases"/>
    <property type="match status" value="1"/>
</dbReference>
<keyword evidence="7" id="KW-1185">Reference proteome</keyword>
<feature type="domain" description="OBG-type G" evidence="4">
    <location>
        <begin position="64"/>
        <end position="289"/>
    </location>
</feature>